<comment type="caution">
    <text evidence="2">The sequence shown here is derived from an EMBL/GenBank/DDBJ whole genome shotgun (WGS) entry which is preliminary data.</text>
</comment>
<accession>A0A9P4JUS1</accession>
<protein>
    <submittedName>
        <fullName evidence="2">Uncharacterized protein</fullName>
    </submittedName>
</protein>
<dbReference type="EMBL" id="ML993898">
    <property type="protein sequence ID" value="KAF2203599.1"/>
    <property type="molecule type" value="Genomic_DNA"/>
</dbReference>
<evidence type="ECO:0000256" key="1">
    <source>
        <dbReference type="SAM" id="MobiDB-lite"/>
    </source>
</evidence>
<evidence type="ECO:0000313" key="2">
    <source>
        <dbReference type="EMBL" id="KAF2203599.1"/>
    </source>
</evidence>
<keyword evidence="3" id="KW-1185">Reference proteome</keyword>
<gene>
    <name evidence="2" type="ORF">GQ43DRAFT_429705</name>
</gene>
<feature type="region of interest" description="Disordered" evidence="1">
    <location>
        <begin position="1"/>
        <end position="65"/>
    </location>
</feature>
<feature type="compositionally biased region" description="Polar residues" evidence="1">
    <location>
        <begin position="43"/>
        <end position="54"/>
    </location>
</feature>
<reference evidence="2" key="1">
    <citation type="journal article" date="2020" name="Stud. Mycol.">
        <title>101 Dothideomycetes genomes: a test case for predicting lifestyles and emergence of pathogens.</title>
        <authorList>
            <person name="Haridas S."/>
            <person name="Albert R."/>
            <person name="Binder M."/>
            <person name="Bloem J."/>
            <person name="Labutti K."/>
            <person name="Salamov A."/>
            <person name="Andreopoulos B."/>
            <person name="Baker S."/>
            <person name="Barry K."/>
            <person name="Bills G."/>
            <person name="Bluhm B."/>
            <person name="Cannon C."/>
            <person name="Castanera R."/>
            <person name="Culley D."/>
            <person name="Daum C."/>
            <person name="Ezra D."/>
            <person name="Gonzalez J."/>
            <person name="Henrissat B."/>
            <person name="Kuo A."/>
            <person name="Liang C."/>
            <person name="Lipzen A."/>
            <person name="Lutzoni F."/>
            <person name="Magnuson J."/>
            <person name="Mondo S."/>
            <person name="Nolan M."/>
            <person name="Ohm R."/>
            <person name="Pangilinan J."/>
            <person name="Park H.-J."/>
            <person name="Ramirez L."/>
            <person name="Alfaro M."/>
            <person name="Sun H."/>
            <person name="Tritt A."/>
            <person name="Yoshinaga Y."/>
            <person name="Zwiers L.-H."/>
            <person name="Turgeon B."/>
            <person name="Goodwin S."/>
            <person name="Spatafora J."/>
            <person name="Crous P."/>
            <person name="Grigoriev I."/>
        </authorList>
    </citation>
    <scope>NUCLEOTIDE SEQUENCE</scope>
    <source>
        <strain evidence="2">ATCC 74209</strain>
    </source>
</reference>
<evidence type="ECO:0000313" key="3">
    <source>
        <dbReference type="Proteomes" id="UP000799536"/>
    </source>
</evidence>
<organism evidence="2 3">
    <name type="scientific">Delitschia confertaspora ATCC 74209</name>
    <dbReference type="NCBI Taxonomy" id="1513339"/>
    <lineage>
        <taxon>Eukaryota</taxon>
        <taxon>Fungi</taxon>
        <taxon>Dikarya</taxon>
        <taxon>Ascomycota</taxon>
        <taxon>Pezizomycotina</taxon>
        <taxon>Dothideomycetes</taxon>
        <taxon>Pleosporomycetidae</taxon>
        <taxon>Pleosporales</taxon>
        <taxon>Delitschiaceae</taxon>
        <taxon>Delitschia</taxon>
    </lineage>
</organism>
<proteinExistence type="predicted"/>
<name>A0A9P4JUS1_9PLEO</name>
<dbReference type="Proteomes" id="UP000799536">
    <property type="component" value="Unassembled WGS sequence"/>
</dbReference>
<sequence>MSLSVDPAPSPFPAASQGQLKSQPASTPKPSPKPTRPQRDQPRSGTESPLSSAPYSPVDPRVKPAPKCVYNWETRPATRSTALSITERPHVEADVQDGQKCELSEVVPGLIYSPELAVWRVEAVVDAITFNEITVAEARNFQ</sequence>
<dbReference type="AlphaFoldDB" id="A0A9P4JUS1"/>